<dbReference type="GO" id="GO:0005524">
    <property type="term" value="F:ATP binding"/>
    <property type="evidence" value="ECO:0007669"/>
    <property type="project" value="UniProtKB-KW"/>
</dbReference>
<dbReference type="Gene3D" id="3.30.70.1620">
    <property type="match status" value="1"/>
</dbReference>
<dbReference type="PIRSF" id="PIRSF005719">
    <property type="entry name" value="SMC"/>
    <property type="match status" value="1"/>
</dbReference>
<dbReference type="SMART" id="SM00968">
    <property type="entry name" value="SMC_hinge"/>
    <property type="match status" value="1"/>
</dbReference>
<evidence type="ECO:0000256" key="5">
    <source>
        <dbReference type="ARBA" id="ARBA00022776"/>
    </source>
</evidence>
<dbReference type="VEuPathDB" id="AmoebaDB:NfTy_065660"/>
<feature type="coiled-coil region" evidence="12">
    <location>
        <begin position="301"/>
        <end position="549"/>
    </location>
</feature>
<keyword evidence="9 11" id="KW-0539">Nucleus</keyword>
<gene>
    <name evidence="15" type="ORF">FDP41_005369</name>
</gene>
<name>A0A6A5BPA0_NAEFO</name>
<accession>A0A6A5BPA0</accession>
<dbReference type="InterPro" id="IPR036277">
    <property type="entry name" value="SMC_hinge_sf"/>
</dbReference>
<dbReference type="EMBL" id="VFQX01000044">
    <property type="protein sequence ID" value="KAF0975375.1"/>
    <property type="molecule type" value="Genomic_DNA"/>
</dbReference>
<evidence type="ECO:0000259" key="14">
    <source>
        <dbReference type="SMART" id="SM00968"/>
    </source>
</evidence>
<evidence type="ECO:0000256" key="7">
    <source>
        <dbReference type="ARBA" id="ARBA00023054"/>
    </source>
</evidence>
<dbReference type="GO" id="GO:0051301">
    <property type="term" value="P:cell division"/>
    <property type="evidence" value="ECO:0007669"/>
    <property type="project" value="UniProtKB-KW"/>
</dbReference>
<evidence type="ECO:0000256" key="9">
    <source>
        <dbReference type="ARBA" id="ARBA00023242"/>
    </source>
</evidence>
<organism evidence="15 16">
    <name type="scientific">Naegleria fowleri</name>
    <name type="common">Brain eating amoeba</name>
    <dbReference type="NCBI Taxonomy" id="5763"/>
    <lineage>
        <taxon>Eukaryota</taxon>
        <taxon>Discoba</taxon>
        <taxon>Heterolobosea</taxon>
        <taxon>Tetramitia</taxon>
        <taxon>Eutetramitia</taxon>
        <taxon>Vahlkampfiidae</taxon>
        <taxon>Naegleria</taxon>
    </lineage>
</organism>
<dbReference type="Gene3D" id="3.40.50.300">
    <property type="entry name" value="P-loop containing nucleotide triphosphate hydrolases"/>
    <property type="match status" value="2"/>
</dbReference>
<feature type="domain" description="SMC hinge" evidence="14">
    <location>
        <begin position="577"/>
        <end position="691"/>
    </location>
</feature>
<dbReference type="InterPro" id="IPR010935">
    <property type="entry name" value="SMC_hinge"/>
</dbReference>
<feature type="region of interest" description="Disordered" evidence="13">
    <location>
        <begin position="1030"/>
        <end position="1090"/>
    </location>
</feature>
<feature type="compositionally biased region" description="Basic and acidic residues" evidence="13">
    <location>
        <begin position="1059"/>
        <end position="1071"/>
    </location>
</feature>
<dbReference type="VEuPathDB" id="AmoebaDB:NF0015270"/>
<feature type="compositionally biased region" description="Low complexity" evidence="13">
    <location>
        <begin position="1"/>
        <end position="20"/>
    </location>
</feature>
<feature type="coiled-coil region" evidence="12">
    <location>
        <begin position="1123"/>
        <end position="1160"/>
    </location>
</feature>
<feature type="compositionally biased region" description="Polar residues" evidence="13">
    <location>
        <begin position="26"/>
        <end position="41"/>
    </location>
</feature>
<dbReference type="SUPFAM" id="SSF52540">
    <property type="entry name" value="P-loop containing nucleoside triphosphate hydrolases"/>
    <property type="match status" value="1"/>
</dbReference>
<protein>
    <recommendedName>
        <fullName evidence="11">Structural maintenance of chromosomes protein</fullName>
    </recommendedName>
</protein>
<feature type="region of interest" description="Disordered" evidence="13">
    <location>
        <begin position="1"/>
        <end position="43"/>
    </location>
</feature>
<reference evidence="15 16" key="1">
    <citation type="journal article" date="2019" name="Sci. Rep.">
        <title>Nanopore sequencing improves the draft genome of the human pathogenic amoeba Naegleria fowleri.</title>
        <authorList>
            <person name="Liechti N."/>
            <person name="Schurch N."/>
            <person name="Bruggmann R."/>
            <person name="Wittwer M."/>
        </authorList>
    </citation>
    <scope>NUCLEOTIDE SEQUENCE [LARGE SCALE GENOMIC DNA]</scope>
    <source>
        <strain evidence="15 16">ATCC 30894</strain>
    </source>
</reference>
<keyword evidence="4" id="KW-0547">Nucleotide-binding</keyword>
<proteinExistence type="inferred from homology"/>
<dbReference type="InterPro" id="IPR024704">
    <property type="entry name" value="SMC"/>
</dbReference>
<feature type="compositionally biased region" description="Basic and acidic residues" evidence="13">
    <location>
        <begin position="1032"/>
        <end position="1045"/>
    </location>
</feature>
<dbReference type="VEuPathDB" id="AmoebaDB:FDP41_005369"/>
<comment type="caution">
    <text evidence="15">The sequence shown here is derived from an EMBL/GenBank/DDBJ whole genome shotgun (WGS) entry which is preliminary data.</text>
</comment>
<evidence type="ECO:0000256" key="8">
    <source>
        <dbReference type="ARBA" id="ARBA00023067"/>
    </source>
</evidence>
<dbReference type="GO" id="GO:0007076">
    <property type="term" value="P:mitotic chromosome condensation"/>
    <property type="evidence" value="ECO:0007669"/>
    <property type="project" value="TreeGrafter"/>
</dbReference>
<evidence type="ECO:0000256" key="6">
    <source>
        <dbReference type="ARBA" id="ARBA00022840"/>
    </source>
</evidence>
<dbReference type="Proteomes" id="UP000444721">
    <property type="component" value="Unassembled WGS sequence"/>
</dbReference>
<evidence type="ECO:0000256" key="10">
    <source>
        <dbReference type="ARBA" id="ARBA00023306"/>
    </source>
</evidence>
<dbReference type="FunFam" id="3.40.50.300:FF:000481">
    <property type="entry name" value="Structural maintenance of chromosomes 4"/>
    <property type="match status" value="1"/>
</dbReference>
<feature type="compositionally biased region" description="Acidic residues" evidence="13">
    <location>
        <begin position="1046"/>
        <end position="1058"/>
    </location>
</feature>
<evidence type="ECO:0000256" key="12">
    <source>
        <dbReference type="SAM" id="Coils"/>
    </source>
</evidence>
<evidence type="ECO:0000313" key="15">
    <source>
        <dbReference type="EMBL" id="KAF0975375.1"/>
    </source>
</evidence>
<dbReference type="SUPFAM" id="SSF57997">
    <property type="entry name" value="Tropomyosin"/>
    <property type="match status" value="2"/>
</dbReference>
<evidence type="ECO:0000256" key="4">
    <source>
        <dbReference type="ARBA" id="ARBA00022741"/>
    </source>
</evidence>
<keyword evidence="5" id="KW-0498">Mitosis</keyword>
<keyword evidence="16" id="KW-1185">Reference proteome</keyword>
<dbReference type="Pfam" id="PF06470">
    <property type="entry name" value="SMC_hinge"/>
    <property type="match status" value="1"/>
</dbReference>
<comment type="similarity">
    <text evidence="2">Belongs to the SMC family. SMC4 subfamily.</text>
</comment>
<evidence type="ECO:0000313" key="16">
    <source>
        <dbReference type="Proteomes" id="UP000444721"/>
    </source>
</evidence>
<feature type="coiled-coil region" evidence="12">
    <location>
        <begin position="234"/>
        <end position="261"/>
    </location>
</feature>
<dbReference type="PANTHER" id="PTHR18937:SF172">
    <property type="entry name" value="STRUCTURAL MAINTENANCE OF CHROMOSOMES PROTEIN"/>
    <property type="match status" value="1"/>
</dbReference>
<dbReference type="OMA" id="CPALDNM"/>
<dbReference type="InterPro" id="IPR003395">
    <property type="entry name" value="RecF/RecN/SMC_N"/>
</dbReference>
<dbReference type="SUPFAM" id="SSF75553">
    <property type="entry name" value="Smc hinge domain"/>
    <property type="match status" value="1"/>
</dbReference>
<keyword evidence="6" id="KW-0067">ATP-binding</keyword>
<dbReference type="PANTHER" id="PTHR18937">
    <property type="entry name" value="STRUCTURAL MAINTENANCE OF CHROMOSOMES SMC FAMILY MEMBER"/>
    <property type="match status" value="1"/>
</dbReference>
<evidence type="ECO:0000256" key="2">
    <source>
        <dbReference type="ARBA" id="ARBA00006005"/>
    </source>
</evidence>
<dbReference type="GO" id="GO:0016887">
    <property type="term" value="F:ATP hydrolysis activity"/>
    <property type="evidence" value="ECO:0007669"/>
    <property type="project" value="InterPro"/>
</dbReference>
<comment type="subcellular location">
    <subcellularLocation>
        <location evidence="1 11">Nucleus</location>
    </subcellularLocation>
</comment>
<keyword evidence="7 12" id="KW-0175">Coiled coil</keyword>
<evidence type="ECO:0000256" key="3">
    <source>
        <dbReference type="ARBA" id="ARBA00022618"/>
    </source>
</evidence>
<dbReference type="VEuPathDB" id="AmoebaDB:NF0015260"/>
<dbReference type="GO" id="GO:0005634">
    <property type="term" value="C:nucleus"/>
    <property type="evidence" value="ECO:0007669"/>
    <property type="project" value="UniProtKB-SubCell"/>
</dbReference>
<dbReference type="InterPro" id="IPR027417">
    <property type="entry name" value="P-loop_NTPase"/>
</dbReference>
<dbReference type="Pfam" id="PF02463">
    <property type="entry name" value="SMC_N"/>
    <property type="match status" value="1"/>
</dbReference>
<evidence type="ECO:0000256" key="1">
    <source>
        <dbReference type="ARBA" id="ARBA00004123"/>
    </source>
</evidence>
<keyword evidence="3" id="KW-0132">Cell division</keyword>
<sequence length="1327" mass="153120">MTLNSSSVSGSSSASPNNDSEIADLETSTTSQVDHSSGTTDHSGKRLIIQKMVLKNFKSYAGKREIGPFDKSFTCVVGPNGSGKSNVIDAIQFVFGKKGKKLRLKKLSELIHSSKNFPNLEEASVSVHFAEIFVSNDNINSNEIVPDSEFIVKRTVNKSSVSTYYIDSRKSTYTEVTNLLKSKGIDLENNRFLILQGEVEQISLMKPKAPSENEDGLLEYIEDIIGTNKYVEKIDQSLVEVEQLNEKRQEKLNRANGAKKEKEALEEPMNEAIKYLKKKRDLVEKYHLLAQKQLYDASQRLSQKQDESSKLKAQHEVEKEKLSQIDTEISKKEEVFKNCKKELELISKKLQKQKSKFSEFENKDEKLKEDLKITKNRKQQLEKNLKSSGDKKDDLRQKIDECESTEESLKRELSKLTPDLEKATQKVDEIYQQCQKEISKLSQQKEEKNKQLAPYKQKENEIKEKISLVESEIKLVQEKKDSVKKEYDRKKSELEKLNIQRTTKKEEITKNKKIQANNINRIKDERERLSSIEHNMGDTEKKVIELRQRYSTLKTDQQNSISQNRIVQALLNESNIEGVCGRLGDLGTIDSKYDIAISTACGFLNSIVVETTAAATECVEYLKKHGLGVATFIILEKINPPQTLPENSIPEKVPRLFDLITPNEERFRSAFYYGVQNTLVAADLEQASRIAYNKQKRWRVVSLKGDLIEEYGTMSGGGKTILKGLMTLSGNAKKIVRISEKEIIEAKSSLEIAEQDYLQKQYKRQSISQELKRLEAENSNIDMRLKEISLDIESIEKTTIDLQNQMKNMEKDLKKESNKEHDDRLSDLNNELDEYKKELEDHRRKFKSLEADMEKLILQIENVGDGKLKMQKDIVKELNNKIDDANLKLNKVQVQRESYEKSLKKLEKQLKSEQEEFDNIGKKIEDIETKRKLIEEEAAPIMMEISDLEETLKEKEKETTQKESECEQVRKQFTKAREKELELKNALEDCIKEVKEIERLVLKRREEMEKHEKSYDSEFEALFALENAEQNESGKKKVKEERKEKEDDEMDTSDDREETNDHSQEDGNRMQDDDDDDMGKSFSTKLTRKKKQDLQHVNVQTLNYDITILVSELEKMKPNLSAIEDYKKKEEDYKLKVKDFEQVTIERNKAQKLYEELRRKRLDEFMRGFTSITMKLKEIYQTITLGGDAELELVDSLDPFSEGIVFSVRPPRKSWKNISNLSGGEKTLSSLALVFALHHYKPTPIYVMDEIDAALDFRNVSIVANYVKERTKNDAQFLIISLRNNMFELANTLVGIYKTNDVTKSVTINPSLLSVPKGTNKTSTEQE</sequence>
<dbReference type="RefSeq" id="XP_044560088.1">
    <property type="nucleotide sequence ID" value="XM_044708885.1"/>
</dbReference>
<keyword evidence="8" id="KW-0226">DNA condensation</keyword>
<evidence type="ECO:0000256" key="13">
    <source>
        <dbReference type="SAM" id="MobiDB-lite"/>
    </source>
</evidence>
<evidence type="ECO:0000256" key="11">
    <source>
        <dbReference type="PIRNR" id="PIRNR005719"/>
    </source>
</evidence>
<dbReference type="GeneID" id="68112587"/>
<keyword evidence="10" id="KW-0131">Cell cycle</keyword>
<dbReference type="Gene3D" id="1.20.1060.20">
    <property type="match status" value="1"/>
</dbReference>
<dbReference type="GO" id="GO:0000796">
    <property type="term" value="C:condensin complex"/>
    <property type="evidence" value="ECO:0007669"/>
    <property type="project" value="TreeGrafter"/>
</dbReference>
<dbReference type="OrthoDB" id="5575062at2759"/>